<dbReference type="PANTHER" id="PTHR30237">
    <property type="entry name" value="MURAMOYLTETRAPEPTIDE CARBOXYPEPTIDASE"/>
    <property type="match status" value="1"/>
</dbReference>
<organism evidence="2 3">
    <name type="scientific">Melghirimyces profundicolus</name>
    <dbReference type="NCBI Taxonomy" id="1242148"/>
    <lineage>
        <taxon>Bacteria</taxon>
        <taxon>Bacillati</taxon>
        <taxon>Bacillota</taxon>
        <taxon>Bacilli</taxon>
        <taxon>Bacillales</taxon>
        <taxon>Thermoactinomycetaceae</taxon>
        <taxon>Melghirimyces</taxon>
    </lineage>
</organism>
<keyword evidence="2" id="KW-0645">Protease</keyword>
<dbReference type="InterPro" id="IPR027461">
    <property type="entry name" value="Carboxypeptidase_A_C_sf"/>
</dbReference>
<reference evidence="2 3" key="1">
    <citation type="submission" date="2018-04" db="EMBL/GenBank/DDBJ databases">
        <title>Genomic Encyclopedia of Archaeal and Bacterial Type Strains, Phase II (KMG-II): from individual species to whole genera.</title>
        <authorList>
            <person name="Goeker M."/>
        </authorList>
    </citation>
    <scope>NUCLEOTIDE SEQUENCE [LARGE SCALE GENOMIC DNA]</scope>
    <source>
        <strain evidence="2 3">DSM 45787</strain>
    </source>
</reference>
<protein>
    <submittedName>
        <fullName evidence="2">LD-carboxypeptidase</fullName>
    </submittedName>
</protein>
<evidence type="ECO:0000313" key="2">
    <source>
        <dbReference type="EMBL" id="PTX55091.1"/>
    </source>
</evidence>
<dbReference type="AlphaFoldDB" id="A0A2T6BGC3"/>
<dbReference type="RefSeq" id="WP_342748082.1">
    <property type="nucleotide sequence ID" value="NZ_QBKR01000022.1"/>
</dbReference>
<dbReference type="Pfam" id="PF17676">
    <property type="entry name" value="Peptidase_S66C"/>
    <property type="match status" value="1"/>
</dbReference>
<keyword evidence="2" id="KW-0378">Hydrolase</keyword>
<evidence type="ECO:0000259" key="1">
    <source>
        <dbReference type="Pfam" id="PF17676"/>
    </source>
</evidence>
<dbReference type="EMBL" id="QBKR01000022">
    <property type="protein sequence ID" value="PTX55091.1"/>
    <property type="molecule type" value="Genomic_DNA"/>
</dbReference>
<dbReference type="InterPro" id="IPR003507">
    <property type="entry name" value="S66_fam"/>
</dbReference>
<name>A0A2T6BGC3_9BACL</name>
<gene>
    <name evidence="2" type="ORF">C8P63_12251</name>
</gene>
<dbReference type="GO" id="GO:0004180">
    <property type="term" value="F:carboxypeptidase activity"/>
    <property type="evidence" value="ECO:0007669"/>
    <property type="project" value="UniProtKB-KW"/>
</dbReference>
<proteinExistence type="predicted"/>
<dbReference type="InterPro" id="IPR040921">
    <property type="entry name" value="Peptidase_S66C"/>
</dbReference>
<keyword evidence="2" id="KW-0121">Carboxypeptidase</keyword>
<dbReference type="Proteomes" id="UP000244240">
    <property type="component" value="Unassembled WGS sequence"/>
</dbReference>
<comment type="caution">
    <text evidence="2">The sequence shown here is derived from an EMBL/GenBank/DDBJ whole genome shotgun (WGS) entry which is preliminary data.</text>
</comment>
<dbReference type="SUPFAM" id="SSF141986">
    <property type="entry name" value="LD-carboxypeptidase A C-terminal domain-like"/>
    <property type="match status" value="1"/>
</dbReference>
<keyword evidence="3" id="KW-1185">Reference proteome</keyword>
<evidence type="ECO:0000313" key="3">
    <source>
        <dbReference type="Proteomes" id="UP000244240"/>
    </source>
</evidence>
<dbReference type="Gene3D" id="3.50.30.60">
    <property type="entry name" value="LD-carboxypeptidase A C-terminal domain-like"/>
    <property type="match status" value="1"/>
</dbReference>
<accession>A0A2T6BGC3</accession>
<feature type="domain" description="LD-carboxypeptidase C-terminal" evidence="1">
    <location>
        <begin position="44"/>
        <end position="162"/>
    </location>
</feature>
<sequence>MVQHSSENYQSSWEQAFQHPGTGFHLDTPTQWKVLGKRNSVTVSGRLIGGCLETLASLAGTPYAPVHSFAEKFADEGILWYLESAESSAGEIYRALWTLRENGWFRYTQGVLFGRPGGYRETKDFDRVDALHTAFGPLHVPVIYDVDIGHVPPQLTLVNGSFANNPLYRSTGSTPLAEKLWTGNLHGTRGIPLNGPYSGF</sequence>